<evidence type="ECO:0000256" key="4">
    <source>
        <dbReference type="ARBA" id="ARBA00033164"/>
    </source>
</evidence>
<dbReference type="PANTHER" id="PTHR21600">
    <property type="entry name" value="MITOCHONDRIAL RNA PSEUDOURIDINE SYNTHASE"/>
    <property type="match status" value="1"/>
</dbReference>
<dbReference type="PANTHER" id="PTHR21600:SF87">
    <property type="entry name" value="RNA PSEUDOURIDYLATE SYNTHASE DOMAIN-CONTAINING PROTEIN 1"/>
    <property type="match status" value="1"/>
</dbReference>
<dbReference type="InterPro" id="IPR006224">
    <property type="entry name" value="PsdUridine_synth_RluA-like_CS"/>
</dbReference>
<dbReference type="GO" id="GO:0140098">
    <property type="term" value="F:catalytic activity, acting on RNA"/>
    <property type="evidence" value="ECO:0007669"/>
    <property type="project" value="UniProtKB-ARBA"/>
</dbReference>
<dbReference type="Gene3D" id="3.30.2350.10">
    <property type="entry name" value="Pseudouridine synthase"/>
    <property type="match status" value="1"/>
</dbReference>
<dbReference type="PROSITE" id="PS01129">
    <property type="entry name" value="PSI_RLU"/>
    <property type="match status" value="1"/>
</dbReference>
<keyword evidence="7" id="KW-0413">Isomerase</keyword>
<name>A0A6F8LZK8_9ACTN</name>
<feature type="compositionally biased region" description="Basic residues" evidence="5">
    <location>
        <begin position="291"/>
        <end position="304"/>
    </location>
</feature>
<evidence type="ECO:0000256" key="5">
    <source>
        <dbReference type="SAM" id="MobiDB-lite"/>
    </source>
</evidence>
<dbReference type="CDD" id="cd02869">
    <property type="entry name" value="PseudoU_synth_RluA_like"/>
    <property type="match status" value="1"/>
</dbReference>
<dbReference type="InterPro" id="IPR020103">
    <property type="entry name" value="PsdUridine_synth_cat_dom_sf"/>
</dbReference>
<sequence length="304" mass="32972">MPNSGSSTPAWAEIRSRHLVYEDEAILALDKPPGISVMGERHDLDLVRIAEAAGERLFPVHRIDKATSGLILFARELRFHGDLTRQFARRTAGKRYLVLTRTRGLPVAGTIDLPLSVGRKNRVRVAANRADIAADRSSDSGEGCWSVPAGAVFDHVPVYPSVTTFVRLWEGGEFTLLAATPVTGRRHQIRVHLAWIGHPVDGDPLFDRAATSRTLLHSWRLAIYDIAGERLRLEAPPGPGFWTPAAALIPAGIPATLPDLVPWDPPASDCAPGTPEDGRTSSLPSSPRPAAARRRRSGGRGLGR</sequence>
<feature type="domain" description="Pseudouridine synthase RsuA/RluA-like" evidence="6">
    <location>
        <begin position="27"/>
        <end position="194"/>
    </location>
</feature>
<organism evidence="7">
    <name type="scientific">uncultured Frankia sp</name>
    <dbReference type="NCBI Taxonomy" id="181582"/>
    <lineage>
        <taxon>Bacteria</taxon>
        <taxon>Bacillati</taxon>
        <taxon>Actinomycetota</taxon>
        <taxon>Actinomycetes</taxon>
        <taxon>Frankiales</taxon>
        <taxon>Frankiaceae</taxon>
        <taxon>Frankia</taxon>
        <taxon>environmental samples</taxon>
    </lineage>
</organism>
<comment type="similarity">
    <text evidence="2">Belongs to the pseudouridine synthase RluA family.</text>
</comment>
<evidence type="ECO:0000256" key="1">
    <source>
        <dbReference type="ARBA" id="ARBA00000073"/>
    </source>
</evidence>
<dbReference type="GO" id="GO:0003723">
    <property type="term" value="F:RNA binding"/>
    <property type="evidence" value="ECO:0007669"/>
    <property type="project" value="InterPro"/>
</dbReference>
<comment type="catalytic activity">
    <reaction evidence="1">
        <text>a uridine in RNA = a pseudouridine in RNA</text>
        <dbReference type="Rhea" id="RHEA:48348"/>
        <dbReference type="Rhea" id="RHEA-COMP:12068"/>
        <dbReference type="Rhea" id="RHEA-COMP:12069"/>
        <dbReference type="ChEBI" id="CHEBI:65314"/>
        <dbReference type="ChEBI" id="CHEBI:65315"/>
    </reaction>
</comment>
<accession>A0A6F8LZK8</accession>
<dbReference type="InterPro" id="IPR006145">
    <property type="entry name" value="PsdUridine_synth_RsuA/RluA"/>
</dbReference>
<dbReference type="EMBL" id="MG958461">
    <property type="protein sequence ID" value="AYF60986.1"/>
    <property type="molecule type" value="Genomic_DNA"/>
</dbReference>
<dbReference type="Pfam" id="PF00849">
    <property type="entry name" value="PseudoU_synth_2"/>
    <property type="match status" value="1"/>
</dbReference>
<feature type="compositionally biased region" description="Low complexity" evidence="5">
    <location>
        <begin position="280"/>
        <end position="290"/>
    </location>
</feature>
<dbReference type="InterPro" id="IPR050188">
    <property type="entry name" value="RluA_PseudoU_synthase"/>
</dbReference>
<dbReference type="AlphaFoldDB" id="A0A6F8LZK8"/>
<evidence type="ECO:0000256" key="3">
    <source>
        <dbReference type="ARBA" id="ARBA00031870"/>
    </source>
</evidence>
<dbReference type="GO" id="GO:0009982">
    <property type="term" value="F:pseudouridine synthase activity"/>
    <property type="evidence" value="ECO:0007669"/>
    <property type="project" value="InterPro"/>
</dbReference>
<proteinExistence type="inferred from homology"/>
<protein>
    <recommendedName>
        <fullName evidence="3">RNA pseudouridylate synthase</fullName>
    </recommendedName>
    <alternativeName>
        <fullName evidence="4">RNA-uridine isomerase</fullName>
    </alternativeName>
</protein>
<reference evidence="7" key="2">
    <citation type="submission" date="2020-03" db="EMBL/GenBank/DDBJ databases">
        <title>Sequencing the whole spectinomycin operon, new perspectives for prokaryotic systematics.</title>
        <authorList>
            <person name="Flandrois J.-P."/>
        </authorList>
    </citation>
    <scope>NUCLEOTIDE SEQUENCE</scope>
</reference>
<evidence type="ECO:0000259" key="6">
    <source>
        <dbReference type="Pfam" id="PF00849"/>
    </source>
</evidence>
<evidence type="ECO:0000313" key="7">
    <source>
        <dbReference type="EMBL" id="AYF60986.1"/>
    </source>
</evidence>
<evidence type="ECO:0000256" key="2">
    <source>
        <dbReference type="ARBA" id="ARBA00010876"/>
    </source>
</evidence>
<dbReference type="SUPFAM" id="SSF55120">
    <property type="entry name" value="Pseudouridine synthase"/>
    <property type="match status" value="1"/>
</dbReference>
<dbReference type="GO" id="GO:0000455">
    <property type="term" value="P:enzyme-directed rRNA pseudouridine synthesis"/>
    <property type="evidence" value="ECO:0007669"/>
    <property type="project" value="TreeGrafter"/>
</dbReference>
<reference evidence="7" key="1">
    <citation type="submission" date="2018-02" db="EMBL/GenBank/DDBJ databases">
        <authorList>
            <person name="Briolay J."/>
        </authorList>
    </citation>
    <scope>NUCLEOTIDE SEQUENCE</scope>
</reference>
<feature type="region of interest" description="Disordered" evidence="5">
    <location>
        <begin position="262"/>
        <end position="304"/>
    </location>
</feature>
<gene>
    <name evidence="7" type="primary">rluA</name>
    <name evidence="7" type="ORF">KDCIMJHP_00003</name>
</gene>